<sequence length="240" mass="27961">MVFTMNKELSEEILQDLFAWLDKIPMSRPKRNIARDFSDGVMAAEVVKYFFPKLVELHNFSPANSTVQKLNNWGTLNRKVFTKLNVLVPEETVKRIVMSTAGAVEPVLCLLRERIDEKRRQRNEDALLDLDYYNTKNQENPPTEPRPKLKPGQEVKKVEPKHPHRQSDKTSTVLGPEVDPTIRLVLEEKEQALLALQETVEILQIKVNRLEHLVQLKDMRIEDLTRHLERYKTRANVPHV</sequence>
<protein>
    <submittedName>
        <fullName evidence="1">Uncharacterized protein</fullName>
    </submittedName>
</protein>
<keyword evidence="2" id="KW-1185">Reference proteome</keyword>
<evidence type="ECO:0000313" key="2">
    <source>
        <dbReference type="Proteomes" id="UP001157502"/>
    </source>
</evidence>
<dbReference type="Proteomes" id="UP001157502">
    <property type="component" value="Chromosome 3"/>
</dbReference>
<proteinExistence type="predicted"/>
<name>A0ACC2HDF8_DALPE</name>
<reference evidence="1" key="1">
    <citation type="submission" date="2021-05" db="EMBL/GenBank/DDBJ databases">
        <authorList>
            <person name="Pan Q."/>
            <person name="Jouanno E."/>
            <person name="Zahm M."/>
            <person name="Klopp C."/>
            <person name="Cabau C."/>
            <person name="Louis A."/>
            <person name="Berthelot C."/>
            <person name="Parey E."/>
            <person name="Roest Crollius H."/>
            <person name="Montfort J."/>
            <person name="Robinson-Rechavi M."/>
            <person name="Bouchez O."/>
            <person name="Lampietro C."/>
            <person name="Lopez Roques C."/>
            <person name="Donnadieu C."/>
            <person name="Postlethwait J."/>
            <person name="Bobe J."/>
            <person name="Dillon D."/>
            <person name="Chandos A."/>
            <person name="von Hippel F."/>
            <person name="Guiguen Y."/>
        </authorList>
    </citation>
    <scope>NUCLEOTIDE SEQUENCE</scope>
    <source>
        <strain evidence="1">YG-Jan2019</strain>
    </source>
</reference>
<gene>
    <name evidence="1" type="ORF">DPEC_G00035950</name>
</gene>
<organism evidence="1 2">
    <name type="scientific">Dallia pectoralis</name>
    <name type="common">Alaska blackfish</name>
    <dbReference type="NCBI Taxonomy" id="75939"/>
    <lineage>
        <taxon>Eukaryota</taxon>
        <taxon>Metazoa</taxon>
        <taxon>Chordata</taxon>
        <taxon>Craniata</taxon>
        <taxon>Vertebrata</taxon>
        <taxon>Euteleostomi</taxon>
        <taxon>Actinopterygii</taxon>
        <taxon>Neopterygii</taxon>
        <taxon>Teleostei</taxon>
        <taxon>Protacanthopterygii</taxon>
        <taxon>Esociformes</taxon>
        <taxon>Umbridae</taxon>
        <taxon>Dallia</taxon>
    </lineage>
</organism>
<accession>A0ACC2HDF8</accession>
<evidence type="ECO:0000313" key="1">
    <source>
        <dbReference type="EMBL" id="KAJ8014024.1"/>
    </source>
</evidence>
<comment type="caution">
    <text evidence="1">The sequence shown here is derived from an EMBL/GenBank/DDBJ whole genome shotgun (WGS) entry which is preliminary data.</text>
</comment>
<dbReference type="EMBL" id="CM055730">
    <property type="protein sequence ID" value="KAJ8014024.1"/>
    <property type="molecule type" value="Genomic_DNA"/>
</dbReference>